<feature type="transmembrane region" description="Helical" evidence="1">
    <location>
        <begin position="394"/>
        <end position="412"/>
    </location>
</feature>
<evidence type="ECO:0000313" key="2">
    <source>
        <dbReference type="EMBL" id="QLH64096.1"/>
    </source>
</evidence>
<feature type="transmembrane region" description="Helical" evidence="1">
    <location>
        <begin position="419"/>
        <end position="439"/>
    </location>
</feature>
<feature type="transmembrane region" description="Helical" evidence="1">
    <location>
        <begin position="175"/>
        <end position="191"/>
    </location>
</feature>
<feature type="transmembrane region" description="Helical" evidence="1">
    <location>
        <begin position="221"/>
        <end position="244"/>
    </location>
</feature>
<sequence length="764" mass="86123">MNKRQQWHLQDYILLITSLFFMLFLNGAIPFVTIPTLGQAIWTSGFARSIANGSWYNIFAHDFGIPQPAAIAFGLSGAWLESLFIRFGMAPFDAYSCMSAFWLMVAFFSAIKISDMFGAHRRLAILSGLLWMSMPIIWAHAGYSMLSLGIALLSFYFLAVFNILNIESNPTKKNFISVILYFITVVISVFMDGYTFMMFATGASIIFSFVFIASSKRRHSLLKVVLPVHVISFLIAYFLFAKYIGKSNFESYSMDFFRGWGLDLSFIVQPTKTVLWLPDFLGLSINRSDSIYFGDYSVWVTTFSLPIIIIGLFSWYKTKKRNYLSTGILLVATLGFYMALGPSLKINSIKPEQMQINSPHQQSALMPAELAILPTGNAWVSESIPGFNVMRASYRWSALGIFALWMLVIVWVSQVEKKYQVISGSILFFLLLLNIPNLANQWQRGVIARKMFHKIDDEIAFPLRQKINGAEKVAFIPWGNDFLVNYLASIGDFRTFNIGGDKNLVEAQRFWPTGMQSFNDGVLNADKIPALTKMFLDNSVDVVVIPYVHLLWSAHRWPCRQDAEDPMKLSSDSLCLSQRKSELASTIHSLAALPYLDVVDNTLFAIVKLRPEFTGSEPLLTFLLSQIDYPIEVGSRFKDNVVLFTQGWHNVEENLIWSQSHAKLMLPVPEECVSQHCYAVLKFTVFGASPARSVRVHFSVSGWNQNVRFSSTDLNEIAIPLGNASGRQEITLTVPEAISPEKLLGASDSRELGIALQRIELSIK</sequence>
<feature type="transmembrane region" description="Helical" evidence="1">
    <location>
        <begin position="296"/>
        <end position="316"/>
    </location>
</feature>
<keyword evidence="1" id="KW-0472">Membrane</keyword>
<dbReference type="AlphaFoldDB" id="A0A068Z5T6"/>
<feature type="transmembrane region" description="Helical" evidence="1">
    <location>
        <begin position="12"/>
        <end position="34"/>
    </location>
</feature>
<organism evidence="2 3">
    <name type="scientific">Serratia symbiotica</name>
    <dbReference type="NCBI Taxonomy" id="138074"/>
    <lineage>
        <taxon>Bacteria</taxon>
        <taxon>Pseudomonadati</taxon>
        <taxon>Pseudomonadota</taxon>
        <taxon>Gammaproteobacteria</taxon>
        <taxon>Enterobacterales</taxon>
        <taxon>Yersiniaceae</taxon>
        <taxon>Serratia</taxon>
    </lineage>
</organism>
<proteinExistence type="predicted"/>
<feature type="transmembrane region" description="Helical" evidence="1">
    <location>
        <begin position="323"/>
        <end position="340"/>
    </location>
</feature>
<gene>
    <name evidence="2" type="ORF">SYMBAF_15750</name>
</gene>
<feature type="transmembrane region" description="Helical" evidence="1">
    <location>
        <begin position="92"/>
        <end position="111"/>
    </location>
</feature>
<reference evidence="2 3" key="1">
    <citation type="journal article" date="2014" name="Genome Announc.">
        <title>Whole-Genome Sequence of Serratia symbiotica Strain CWBI-2.3T, a Free-Living Symbiont of the Black Bean Aphid Aphis fabae.</title>
        <authorList>
            <person name="Foray V."/>
            <person name="Grigorescu A.S."/>
            <person name="Sabri A."/>
            <person name="Haubruge E."/>
            <person name="Lognay G."/>
            <person name="Francis F."/>
            <person name="Fauconnier M.L."/>
            <person name="Hance T."/>
            <person name="Thonart P."/>
        </authorList>
    </citation>
    <scope>NUCLEOTIDE SEQUENCE [LARGE SCALE GENOMIC DNA]</scope>
    <source>
        <strain evidence="2">CWBI-2.3</strain>
    </source>
</reference>
<protein>
    <submittedName>
        <fullName evidence="2">Uncharacterized protein</fullName>
    </submittedName>
</protein>
<dbReference type="RefSeq" id="WP_040263877.1">
    <property type="nucleotide sequence ID" value="NZ_CP050855.1"/>
</dbReference>
<dbReference type="GeneID" id="93737936"/>
<keyword evidence="1" id="KW-1133">Transmembrane helix</keyword>
<keyword evidence="1" id="KW-0812">Transmembrane</keyword>
<name>A0A068Z5T6_9GAMM</name>
<dbReference type="STRING" id="138074.SYMBAF_110261"/>
<evidence type="ECO:0000256" key="1">
    <source>
        <dbReference type="SAM" id="Phobius"/>
    </source>
</evidence>
<feature type="transmembrane region" description="Helical" evidence="1">
    <location>
        <begin position="145"/>
        <end position="163"/>
    </location>
</feature>
<accession>A0A068Z5T6</accession>
<dbReference type="EMBL" id="CP050855">
    <property type="protein sequence ID" value="QLH64096.1"/>
    <property type="molecule type" value="Genomic_DNA"/>
</dbReference>
<dbReference type="Proteomes" id="UP000042738">
    <property type="component" value="Chromosome"/>
</dbReference>
<feature type="transmembrane region" description="Helical" evidence="1">
    <location>
        <begin position="197"/>
        <end position="214"/>
    </location>
</feature>
<evidence type="ECO:0000313" key="3">
    <source>
        <dbReference type="Proteomes" id="UP000042738"/>
    </source>
</evidence>